<evidence type="ECO:0000256" key="10">
    <source>
        <dbReference type="ARBA" id="ARBA00022932"/>
    </source>
</evidence>
<evidence type="ECO:0000256" key="5">
    <source>
        <dbReference type="ARBA" id="ARBA00022705"/>
    </source>
</evidence>
<dbReference type="SUPFAM" id="SSF52540">
    <property type="entry name" value="P-loop containing nucleoside triphosphate hydrolases"/>
    <property type="match status" value="1"/>
</dbReference>
<keyword evidence="7" id="KW-0547">Nucleotide-binding</keyword>
<evidence type="ECO:0000256" key="3">
    <source>
        <dbReference type="ARBA" id="ARBA00022679"/>
    </source>
</evidence>
<organism evidence="14 15">
    <name type="scientific">Fructilactobacillus sanfranciscensis</name>
    <name type="common">Lactobacillus sanfranciscensis</name>
    <dbReference type="NCBI Taxonomy" id="1625"/>
    <lineage>
        <taxon>Bacteria</taxon>
        <taxon>Bacillati</taxon>
        <taxon>Bacillota</taxon>
        <taxon>Bacilli</taxon>
        <taxon>Lactobacillales</taxon>
        <taxon>Lactobacillaceae</taxon>
        <taxon>Fructilactobacillus</taxon>
    </lineage>
</organism>
<dbReference type="PANTHER" id="PTHR11669:SF0">
    <property type="entry name" value="PROTEIN STICHEL-LIKE 2"/>
    <property type="match status" value="1"/>
</dbReference>
<comment type="catalytic activity">
    <reaction evidence="11">
        <text>DNA(n) + a 2'-deoxyribonucleoside 5'-triphosphate = DNA(n+1) + diphosphate</text>
        <dbReference type="Rhea" id="RHEA:22508"/>
        <dbReference type="Rhea" id="RHEA-COMP:17339"/>
        <dbReference type="Rhea" id="RHEA-COMP:17340"/>
        <dbReference type="ChEBI" id="CHEBI:33019"/>
        <dbReference type="ChEBI" id="CHEBI:61560"/>
        <dbReference type="ChEBI" id="CHEBI:173112"/>
        <dbReference type="EC" id="2.7.7.7"/>
    </reaction>
</comment>
<dbReference type="Gene3D" id="1.20.272.10">
    <property type="match status" value="1"/>
</dbReference>
<dbReference type="GO" id="GO:0003887">
    <property type="term" value="F:DNA-directed DNA polymerase activity"/>
    <property type="evidence" value="ECO:0007669"/>
    <property type="project" value="UniProtKB-KW"/>
</dbReference>
<dbReference type="Pfam" id="PF13177">
    <property type="entry name" value="DNA_pol3_delta2"/>
    <property type="match status" value="1"/>
</dbReference>
<dbReference type="InterPro" id="IPR008921">
    <property type="entry name" value="DNA_pol3_clamp-load_cplx_C"/>
</dbReference>
<evidence type="ECO:0000256" key="11">
    <source>
        <dbReference type="ARBA" id="ARBA00049244"/>
    </source>
</evidence>
<dbReference type="InterPro" id="IPR027417">
    <property type="entry name" value="P-loop_NTPase"/>
</dbReference>
<accession>A0A5C4TJ74</accession>
<evidence type="ECO:0000256" key="6">
    <source>
        <dbReference type="ARBA" id="ARBA00022723"/>
    </source>
</evidence>
<dbReference type="InterPro" id="IPR012763">
    <property type="entry name" value="DNA_pol_III_sug/sutau_N"/>
</dbReference>
<dbReference type="NCBIfam" id="NF004046">
    <property type="entry name" value="PRK05563.1"/>
    <property type="match status" value="1"/>
</dbReference>
<keyword evidence="9" id="KW-0067">ATP-binding</keyword>
<proteinExistence type="inferred from homology"/>
<dbReference type="GO" id="GO:0009360">
    <property type="term" value="C:DNA polymerase III complex"/>
    <property type="evidence" value="ECO:0007669"/>
    <property type="project" value="InterPro"/>
</dbReference>
<comment type="similarity">
    <text evidence="1">Belongs to the DnaX/STICHEL family.</text>
</comment>
<keyword evidence="8" id="KW-0862">Zinc</keyword>
<dbReference type="InterPro" id="IPR045085">
    <property type="entry name" value="HLD_clamp_pol_III_gamma_tau"/>
</dbReference>
<dbReference type="EC" id="2.7.7.7" evidence="2"/>
<dbReference type="InterPro" id="IPR001270">
    <property type="entry name" value="ClpA/B"/>
</dbReference>
<gene>
    <name evidence="14" type="ORF">DID87_03615</name>
</gene>
<dbReference type="CDD" id="cd00009">
    <property type="entry name" value="AAA"/>
    <property type="match status" value="1"/>
</dbReference>
<dbReference type="GO" id="GO:0005524">
    <property type="term" value="F:ATP binding"/>
    <property type="evidence" value="ECO:0007669"/>
    <property type="project" value="UniProtKB-KW"/>
</dbReference>
<evidence type="ECO:0000256" key="7">
    <source>
        <dbReference type="ARBA" id="ARBA00022741"/>
    </source>
</evidence>
<dbReference type="PRINTS" id="PR00300">
    <property type="entry name" value="CLPPROTEASEA"/>
</dbReference>
<keyword evidence="6" id="KW-0479">Metal-binding</keyword>
<evidence type="ECO:0000256" key="9">
    <source>
        <dbReference type="ARBA" id="ARBA00022840"/>
    </source>
</evidence>
<evidence type="ECO:0000256" key="1">
    <source>
        <dbReference type="ARBA" id="ARBA00006360"/>
    </source>
</evidence>
<dbReference type="FunFam" id="1.10.8.60:FF:000013">
    <property type="entry name" value="DNA polymerase III subunit gamma/tau"/>
    <property type="match status" value="1"/>
</dbReference>
<keyword evidence="3" id="KW-0808">Transferase</keyword>
<dbReference type="InterPro" id="IPR022754">
    <property type="entry name" value="DNA_pol_III_gamma-3"/>
</dbReference>
<evidence type="ECO:0000256" key="8">
    <source>
        <dbReference type="ARBA" id="ARBA00022833"/>
    </source>
</evidence>
<keyword evidence="4" id="KW-0548">Nucleotidyltransferase</keyword>
<dbReference type="Gene3D" id="3.40.50.300">
    <property type="entry name" value="P-loop containing nucleotide triphosphate hydrolases"/>
    <property type="match status" value="1"/>
</dbReference>
<dbReference type="Proteomes" id="UP000313312">
    <property type="component" value="Unassembled WGS sequence"/>
</dbReference>
<dbReference type="NCBIfam" id="TIGR02397">
    <property type="entry name" value="dnaX_nterm"/>
    <property type="match status" value="1"/>
</dbReference>
<evidence type="ECO:0000256" key="2">
    <source>
        <dbReference type="ARBA" id="ARBA00012417"/>
    </source>
</evidence>
<evidence type="ECO:0000313" key="14">
    <source>
        <dbReference type="EMBL" id="TNK90520.1"/>
    </source>
</evidence>
<keyword evidence="10" id="KW-0239">DNA-directed DNA polymerase</keyword>
<dbReference type="InterPro" id="IPR050238">
    <property type="entry name" value="DNA_Rep/Repair_Clamp_Loader"/>
</dbReference>
<dbReference type="GO" id="GO:0006261">
    <property type="term" value="P:DNA-templated DNA replication"/>
    <property type="evidence" value="ECO:0007669"/>
    <property type="project" value="TreeGrafter"/>
</dbReference>
<dbReference type="EMBL" id="QFCR01000008">
    <property type="protein sequence ID" value="TNK90520.1"/>
    <property type="molecule type" value="Genomic_DNA"/>
</dbReference>
<dbReference type="GO" id="GO:0046872">
    <property type="term" value="F:metal ion binding"/>
    <property type="evidence" value="ECO:0007669"/>
    <property type="project" value="UniProtKB-KW"/>
</dbReference>
<dbReference type="AlphaFoldDB" id="A0A5C4TJ74"/>
<evidence type="ECO:0000313" key="15">
    <source>
        <dbReference type="Proteomes" id="UP000313312"/>
    </source>
</evidence>
<keyword evidence="5" id="KW-0235">DNA replication</keyword>
<feature type="region of interest" description="Disordered" evidence="12">
    <location>
        <begin position="536"/>
        <end position="555"/>
    </location>
</feature>
<dbReference type="FunFam" id="3.40.50.300:FF:000014">
    <property type="entry name" value="DNA polymerase III subunit gamma/tau"/>
    <property type="match status" value="1"/>
</dbReference>
<evidence type="ECO:0000256" key="4">
    <source>
        <dbReference type="ARBA" id="ARBA00022695"/>
    </source>
</evidence>
<comment type="caution">
    <text evidence="14">The sequence shown here is derived from an EMBL/GenBank/DDBJ whole genome shotgun (WGS) entry which is preliminary data.</text>
</comment>
<dbReference type="InterPro" id="IPR003593">
    <property type="entry name" value="AAA+_ATPase"/>
</dbReference>
<feature type="domain" description="AAA+ ATPase" evidence="13">
    <location>
        <begin position="37"/>
        <end position="184"/>
    </location>
</feature>
<dbReference type="Pfam" id="PF22608">
    <property type="entry name" value="DNAX_ATPase_lid"/>
    <property type="match status" value="1"/>
</dbReference>
<name>A0A5C4TJ74_FRUSA</name>
<sequence length="575" mass="64366">MGYQALYRVWRPQRFDEIVGQQVITQTLKNALVTDQISHAYLFNGPRGTGKTSTAKILAKAVNCEHLKDGEPCNECDICVAINNGSLNDVIEIDAASNNGVEEIRNIRDKAKYAPTEAKYKVYIIDEVHMLSIGAFNALLKTLEEPPEHVIFILATTEPHKIPATIISRVQRFDFKRIQAKDILEQMEKILDSKKIKYDDRALKVIAKSAEGGMRDALSILDQVLSYSDDEITYDSALQVTGSVARDDLQAYMQAIINGDVSVGLKEVQAILNNGKDASQFIEDLINYCQNILLYKQDSEMVEASELGLLGDDFKEIAEKVKSSKVYYYVETMNDVQRQLRSTYHPDVYLDILTVKLANQPAETTPVSQPNIKKTVDTEVVSKLQLQIDALTKQLEQVKHAAPVRTMTKPVPRETATKNDNPKATVDFERVSKVLGSATRANLTAYQSQWDDVMNLLSVTQRALMHVSKPVAASADGIVVAFDYAFLYQKAGTDNDLMDALQNAMDRVFGKVPDIIFVPIDEWPGIRKEYLANNPVEKHSKPGKENVTEEQQTKNEAVEKAQELFGNDIVKVEDN</sequence>
<evidence type="ECO:0000259" key="13">
    <source>
        <dbReference type="SMART" id="SM00382"/>
    </source>
</evidence>
<evidence type="ECO:0000256" key="12">
    <source>
        <dbReference type="SAM" id="MobiDB-lite"/>
    </source>
</evidence>
<reference evidence="14 15" key="1">
    <citation type="submission" date="2018-05" db="EMBL/GenBank/DDBJ databases">
        <title>Lactobacillus sanfranciscensis Ah4 draft denome sequence.</title>
        <authorList>
            <person name="Zhang G."/>
        </authorList>
    </citation>
    <scope>NUCLEOTIDE SEQUENCE [LARGE SCALE GENOMIC DNA]</scope>
    <source>
        <strain evidence="14 15">Ah4</strain>
    </source>
</reference>
<dbReference type="SUPFAM" id="SSF48019">
    <property type="entry name" value="post-AAA+ oligomerization domain-like"/>
    <property type="match status" value="1"/>
</dbReference>
<dbReference type="RefSeq" id="WP_139562330.1">
    <property type="nucleotide sequence ID" value="NZ_JARBEV010000013.1"/>
</dbReference>
<protein>
    <recommendedName>
        <fullName evidence="2">DNA-directed DNA polymerase</fullName>
        <ecNumber evidence="2">2.7.7.7</ecNumber>
    </recommendedName>
</protein>
<dbReference type="SMART" id="SM00382">
    <property type="entry name" value="AAA"/>
    <property type="match status" value="1"/>
</dbReference>
<dbReference type="GO" id="GO:0003677">
    <property type="term" value="F:DNA binding"/>
    <property type="evidence" value="ECO:0007669"/>
    <property type="project" value="InterPro"/>
</dbReference>
<dbReference type="CDD" id="cd18137">
    <property type="entry name" value="HLD_clamp_pol_III_gamma_tau"/>
    <property type="match status" value="1"/>
</dbReference>
<dbReference type="Gene3D" id="1.10.8.60">
    <property type="match status" value="1"/>
</dbReference>
<dbReference type="Pfam" id="PF12169">
    <property type="entry name" value="DNA_pol3_gamma3"/>
    <property type="match status" value="1"/>
</dbReference>
<dbReference type="PANTHER" id="PTHR11669">
    <property type="entry name" value="REPLICATION FACTOR C / DNA POLYMERASE III GAMMA-TAU SUBUNIT"/>
    <property type="match status" value="1"/>
</dbReference>